<feature type="non-terminal residue" evidence="1">
    <location>
        <position position="1"/>
    </location>
</feature>
<gene>
    <name evidence="1" type="ORF">B0A55_11997</name>
</gene>
<protein>
    <submittedName>
        <fullName evidence="1">Uncharacterized protein</fullName>
    </submittedName>
</protein>
<dbReference type="AlphaFoldDB" id="A0A4U0W964"/>
<dbReference type="Proteomes" id="UP000309340">
    <property type="component" value="Unassembled WGS sequence"/>
</dbReference>
<reference evidence="1 2" key="1">
    <citation type="submission" date="2017-03" db="EMBL/GenBank/DDBJ databases">
        <title>Genomes of endolithic fungi from Antarctica.</title>
        <authorList>
            <person name="Coleine C."/>
            <person name="Masonjones S."/>
            <person name="Stajich J.E."/>
        </authorList>
    </citation>
    <scope>NUCLEOTIDE SEQUENCE [LARGE SCALE GENOMIC DNA]</scope>
    <source>
        <strain evidence="1 2">CCFEE 5184</strain>
    </source>
</reference>
<organism evidence="1 2">
    <name type="scientific">Friedmanniomyces simplex</name>
    <dbReference type="NCBI Taxonomy" id="329884"/>
    <lineage>
        <taxon>Eukaryota</taxon>
        <taxon>Fungi</taxon>
        <taxon>Dikarya</taxon>
        <taxon>Ascomycota</taxon>
        <taxon>Pezizomycotina</taxon>
        <taxon>Dothideomycetes</taxon>
        <taxon>Dothideomycetidae</taxon>
        <taxon>Mycosphaerellales</taxon>
        <taxon>Teratosphaeriaceae</taxon>
        <taxon>Friedmanniomyces</taxon>
    </lineage>
</organism>
<comment type="caution">
    <text evidence="1">The sequence shown here is derived from an EMBL/GenBank/DDBJ whole genome shotgun (WGS) entry which is preliminary data.</text>
</comment>
<evidence type="ECO:0000313" key="2">
    <source>
        <dbReference type="Proteomes" id="UP000309340"/>
    </source>
</evidence>
<dbReference type="EMBL" id="NAJQ01001452">
    <property type="protein sequence ID" value="TKA58713.1"/>
    <property type="molecule type" value="Genomic_DNA"/>
</dbReference>
<name>A0A4U0W964_9PEZI</name>
<evidence type="ECO:0000313" key="1">
    <source>
        <dbReference type="EMBL" id="TKA58713.1"/>
    </source>
</evidence>
<accession>A0A4U0W964</accession>
<proteinExistence type="predicted"/>
<sequence length="116" mass="12836">LLGILDLLVYAGTTCQINNRLQHHGYCILNACYAMFNPATVDPAIAQEEESDHDHLGGFASAVVSFMRAVQNMDLSLNREDVAESLFQVGDHIFANSEIRRARRKIGGPWGSYVLV</sequence>
<keyword evidence="2" id="KW-1185">Reference proteome</keyword>